<gene>
    <name evidence="2" type="ORF">H6G94_17265</name>
</gene>
<organism evidence="2 3">
    <name type="scientific">Nostoc punctiforme FACHB-252</name>
    <dbReference type="NCBI Taxonomy" id="1357509"/>
    <lineage>
        <taxon>Bacteria</taxon>
        <taxon>Bacillati</taxon>
        <taxon>Cyanobacteriota</taxon>
        <taxon>Cyanophyceae</taxon>
        <taxon>Nostocales</taxon>
        <taxon>Nostocaceae</taxon>
        <taxon>Nostoc</taxon>
    </lineage>
</organism>
<proteinExistence type="predicted"/>
<protein>
    <recommendedName>
        <fullName evidence="1">Tetratricopeptide SHNi-TPR domain-containing protein</fullName>
    </recommendedName>
</protein>
<dbReference type="InterPro" id="IPR011990">
    <property type="entry name" value="TPR-like_helical_dom_sf"/>
</dbReference>
<evidence type="ECO:0000259" key="1">
    <source>
        <dbReference type="Pfam" id="PF10516"/>
    </source>
</evidence>
<evidence type="ECO:0000313" key="3">
    <source>
        <dbReference type="Proteomes" id="UP000606396"/>
    </source>
</evidence>
<feature type="domain" description="Tetratricopeptide SHNi-TPR" evidence="1">
    <location>
        <begin position="23"/>
        <end position="55"/>
    </location>
</feature>
<comment type="caution">
    <text evidence="2">The sequence shown here is derived from an EMBL/GenBank/DDBJ whole genome shotgun (WGS) entry which is preliminary data.</text>
</comment>
<dbReference type="EMBL" id="JACJTC010000012">
    <property type="protein sequence ID" value="MBD2612999.1"/>
    <property type="molecule type" value="Genomic_DNA"/>
</dbReference>
<accession>A0ABR8HBJ5</accession>
<dbReference type="Gene3D" id="1.25.40.10">
    <property type="entry name" value="Tetratricopeptide repeat domain"/>
    <property type="match status" value="1"/>
</dbReference>
<dbReference type="Pfam" id="PF10516">
    <property type="entry name" value="SHNi-TPR"/>
    <property type="match status" value="1"/>
</dbReference>
<keyword evidence="3" id="KW-1185">Reference proteome</keyword>
<dbReference type="InterPro" id="IPR019544">
    <property type="entry name" value="Tetratricopeptide_SHNi-TPR_dom"/>
</dbReference>
<evidence type="ECO:0000313" key="2">
    <source>
        <dbReference type="EMBL" id="MBD2612999.1"/>
    </source>
</evidence>
<reference evidence="2 3" key="1">
    <citation type="journal article" date="2020" name="ISME J.">
        <title>Comparative genomics reveals insights into cyanobacterial evolution and habitat adaptation.</title>
        <authorList>
            <person name="Chen M.Y."/>
            <person name="Teng W.K."/>
            <person name="Zhao L."/>
            <person name="Hu C.X."/>
            <person name="Zhou Y.K."/>
            <person name="Han B.P."/>
            <person name="Song L.R."/>
            <person name="Shu W.S."/>
        </authorList>
    </citation>
    <scope>NUCLEOTIDE SEQUENCE [LARGE SCALE GENOMIC DNA]</scope>
    <source>
        <strain evidence="2 3">FACHB-252</strain>
    </source>
</reference>
<dbReference type="Proteomes" id="UP000606396">
    <property type="component" value="Unassembled WGS sequence"/>
</dbReference>
<name>A0ABR8HBJ5_NOSPU</name>
<sequence>MKCRVAQRSPKIESGDRYSQAITYHALGTLALAEENYPEARVNLQTALDIYVEYKDQYWGAIAREALEKLPE</sequence>